<gene>
    <name evidence="2" type="ORF">EJP67_24745</name>
</gene>
<evidence type="ECO:0000256" key="1">
    <source>
        <dbReference type="SAM" id="MobiDB-lite"/>
    </source>
</evidence>
<organism evidence="2 3">
    <name type="scientific">Variovorax guangxiensis</name>
    <dbReference type="NCBI Taxonomy" id="1775474"/>
    <lineage>
        <taxon>Bacteria</taxon>
        <taxon>Pseudomonadati</taxon>
        <taxon>Pseudomonadota</taxon>
        <taxon>Betaproteobacteria</taxon>
        <taxon>Burkholderiales</taxon>
        <taxon>Comamonadaceae</taxon>
        <taxon>Variovorax</taxon>
    </lineage>
</organism>
<sequence length="124" mass="13505">MTGEENGLNQVTYWSCRKHGFEVRTGGICPDHPRAASIPGVAAPVRVSRRVGLMAVPADQYPAWGERSQAPASPDWGDSSQAEDSPEWVNAQMAFIRDEEATGSPVLMALAAERRRQLGMEPRA</sequence>
<protein>
    <submittedName>
        <fullName evidence="2">Uncharacterized protein</fullName>
    </submittedName>
</protein>
<feature type="region of interest" description="Disordered" evidence="1">
    <location>
        <begin position="64"/>
        <end position="87"/>
    </location>
</feature>
<dbReference type="EMBL" id="RXFT01000012">
    <property type="protein sequence ID" value="RUR70268.1"/>
    <property type="molecule type" value="Genomic_DNA"/>
</dbReference>
<dbReference type="OrthoDB" id="8810101at2"/>
<comment type="caution">
    <text evidence="2">The sequence shown here is derived from an EMBL/GenBank/DDBJ whole genome shotgun (WGS) entry which is preliminary data.</text>
</comment>
<evidence type="ECO:0000313" key="3">
    <source>
        <dbReference type="Proteomes" id="UP000281118"/>
    </source>
</evidence>
<accession>A0A3S1F4B7</accession>
<name>A0A3S1F4B7_9BURK</name>
<dbReference type="AlphaFoldDB" id="A0A3S1F4B7"/>
<dbReference type="Proteomes" id="UP000281118">
    <property type="component" value="Unassembled WGS sequence"/>
</dbReference>
<proteinExistence type="predicted"/>
<evidence type="ECO:0000313" key="2">
    <source>
        <dbReference type="EMBL" id="RUR70268.1"/>
    </source>
</evidence>
<reference evidence="2 3" key="1">
    <citation type="submission" date="2018-12" db="EMBL/GenBank/DDBJ databases">
        <title>The genome sequences of Variovorax guangxiensis DSM 27352.</title>
        <authorList>
            <person name="Gao J."/>
            <person name="Sun J."/>
        </authorList>
    </citation>
    <scope>NUCLEOTIDE SEQUENCE [LARGE SCALE GENOMIC DNA]</scope>
    <source>
        <strain evidence="2 3">DSM 27352</strain>
    </source>
</reference>